<protein>
    <submittedName>
        <fullName evidence="1">HAD-like domain-containing protein</fullName>
    </submittedName>
</protein>
<dbReference type="InterPro" id="IPR023214">
    <property type="entry name" value="HAD_sf"/>
</dbReference>
<dbReference type="InterPro" id="IPR006357">
    <property type="entry name" value="HAD-SF_hydro_IIA"/>
</dbReference>
<dbReference type="InterPro" id="IPR036412">
    <property type="entry name" value="HAD-like_sf"/>
</dbReference>
<dbReference type="AlphaFoldDB" id="A0A1X2IN73"/>
<dbReference type="OrthoDB" id="426235at2759"/>
<dbReference type="PANTHER" id="PTHR19288:SF90">
    <property type="entry name" value="OS08G0542600 PROTEIN"/>
    <property type="match status" value="1"/>
</dbReference>
<dbReference type="Proteomes" id="UP000193560">
    <property type="component" value="Unassembled WGS sequence"/>
</dbReference>
<dbReference type="PANTHER" id="PTHR19288">
    <property type="entry name" value="4-NITROPHENYLPHOSPHATASE-RELATED"/>
    <property type="match status" value="1"/>
</dbReference>
<comment type="caution">
    <text evidence="1">The sequence shown here is derived from an EMBL/GenBank/DDBJ whole genome shotgun (WGS) entry which is preliminary data.</text>
</comment>
<evidence type="ECO:0000313" key="2">
    <source>
        <dbReference type="Proteomes" id="UP000193560"/>
    </source>
</evidence>
<reference evidence="1 2" key="1">
    <citation type="submission" date="2016-07" db="EMBL/GenBank/DDBJ databases">
        <title>Pervasive Adenine N6-methylation of Active Genes in Fungi.</title>
        <authorList>
            <consortium name="DOE Joint Genome Institute"/>
            <person name="Mondo S.J."/>
            <person name="Dannebaum R.O."/>
            <person name="Kuo R.C."/>
            <person name="Labutti K."/>
            <person name="Haridas S."/>
            <person name="Kuo A."/>
            <person name="Salamov A."/>
            <person name="Ahrendt S.R."/>
            <person name="Lipzen A."/>
            <person name="Sullivan W."/>
            <person name="Andreopoulos W.B."/>
            <person name="Clum A."/>
            <person name="Lindquist E."/>
            <person name="Daum C."/>
            <person name="Ramamoorthy G.K."/>
            <person name="Gryganskyi A."/>
            <person name="Culley D."/>
            <person name="Magnuson J.K."/>
            <person name="James T.Y."/>
            <person name="O'Malley M.A."/>
            <person name="Stajich J.E."/>
            <person name="Spatafora J.W."/>
            <person name="Visel A."/>
            <person name="Grigoriev I.V."/>
        </authorList>
    </citation>
    <scope>NUCLEOTIDE SEQUENCE [LARGE SCALE GENOMIC DNA]</scope>
    <source>
        <strain evidence="1 2">NRRL 1336</strain>
    </source>
</reference>
<dbReference type="Pfam" id="PF13242">
    <property type="entry name" value="Hydrolase_like"/>
    <property type="match status" value="1"/>
</dbReference>
<dbReference type="GO" id="GO:0005737">
    <property type="term" value="C:cytoplasm"/>
    <property type="evidence" value="ECO:0007669"/>
    <property type="project" value="TreeGrafter"/>
</dbReference>
<dbReference type="EMBL" id="MCGE01000007">
    <property type="protein sequence ID" value="ORZ19468.1"/>
    <property type="molecule type" value="Genomic_DNA"/>
</dbReference>
<dbReference type="SUPFAM" id="SSF56784">
    <property type="entry name" value="HAD-like"/>
    <property type="match status" value="1"/>
</dbReference>
<dbReference type="Gene3D" id="3.40.50.1000">
    <property type="entry name" value="HAD superfamily/HAD-like"/>
    <property type="match status" value="4"/>
</dbReference>
<proteinExistence type="predicted"/>
<accession>A0A1X2IN73</accession>
<keyword evidence="2" id="KW-1185">Reference proteome</keyword>
<dbReference type="STRING" id="90262.A0A1X2IN73"/>
<dbReference type="GO" id="GO:0016791">
    <property type="term" value="F:phosphatase activity"/>
    <property type="evidence" value="ECO:0007669"/>
    <property type="project" value="TreeGrafter"/>
</dbReference>
<organism evidence="1 2">
    <name type="scientific">Absidia repens</name>
    <dbReference type="NCBI Taxonomy" id="90262"/>
    <lineage>
        <taxon>Eukaryota</taxon>
        <taxon>Fungi</taxon>
        <taxon>Fungi incertae sedis</taxon>
        <taxon>Mucoromycota</taxon>
        <taxon>Mucoromycotina</taxon>
        <taxon>Mucoromycetes</taxon>
        <taxon>Mucorales</taxon>
        <taxon>Cunninghamellaceae</taxon>
        <taxon>Absidia</taxon>
    </lineage>
</organism>
<gene>
    <name evidence="1" type="ORF">BCR42DRAFT_409821</name>
</gene>
<sequence>MKVIKSLSELFDKKYNTIACDIYGVLHDGHESYPYTVQTLDQLQKANQKVVLLSNSSRMYPALSQHLDDKFNISSNTYDDILSSGKLTRLFLEDCQAHLNTLDGTSTTRPSEPPVASCHASLCSISEKDQQRTSRRITGMEFCNTHHFQPLNNKKIRFFMAGDVNYLLPLYHDLSHFEPTEDCWQDIDFVLLGTVKRLYGDIDVDPFDETSVKNHYTPFLQACLARHVPVICANPDVVAPAGVNPEDGSQRLLICPGYIGELYEKLGGQVLYFGKPFNSIYDYLVDTTASGQEQQDQCQAPAAERQILCVGDNVATDVLGANDAGLDVVLILGGVHATTFPSFTNLESDENLQQRILTQVRDLCREAGTGEPTYVMPYLRYD</sequence>
<evidence type="ECO:0000313" key="1">
    <source>
        <dbReference type="EMBL" id="ORZ19468.1"/>
    </source>
</evidence>
<name>A0A1X2IN73_9FUNG</name>
<dbReference type="Pfam" id="PF13344">
    <property type="entry name" value="Hydrolase_6"/>
    <property type="match status" value="1"/>
</dbReference>